<protein>
    <recommendedName>
        <fullName evidence="1">Crossover junction endonuclease MUS81-like HHH domain-containing protein</fullName>
    </recommendedName>
</protein>
<accession>X1GAN8</accession>
<name>X1GAN8_9ZZZZ</name>
<evidence type="ECO:0000313" key="2">
    <source>
        <dbReference type="EMBL" id="GAH54302.1"/>
    </source>
</evidence>
<dbReference type="EMBL" id="BARU01023540">
    <property type="protein sequence ID" value="GAH54302.1"/>
    <property type="molecule type" value="Genomic_DNA"/>
</dbReference>
<dbReference type="Pfam" id="PF14716">
    <property type="entry name" value="HHH_8"/>
    <property type="match status" value="1"/>
</dbReference>
<proteinExistence type="predicted"/>
<feature type="non-terminal residue" evidence="2">
    <location>
        <position position="115"/>
    </location>
</feature>
<feature type="domain" description="Crossover junction endonuclease MUS81-like HHH" evidence="1">
    <location>
        <begin position="1"/>
        <end position="76"/>
    </location>
</feature>
<gene>
    <name evidence="2" type="ORF">S03H2_38187</name>
</gene>
<dbReference type="InterPro" id="IPR010996">
    <property type="entry name" value="HHH_MUS81"/>
</dbReference>
<comment type="caution">
    <text evidence="2">The sequence shown here is derived from an EMBL/GenBank/DDBJ whole genome shotgun (WGS) entry which is preliminary data.</text>
</comment>
<evidence type="ECO:0000259" key="1">
    <source>
        <dbReference type="Pfam" id="PF14716"/>
    </source>
</evidence>
<sequence length="115" mass="13148">MNNQQIAAVFDDIAEMLKLKKDNIFKIRAYQKVAHEIKELSVEVEQLVREDRLKEIPGAGEAITKKITELVTTGKLEYYEKLKAEFWRLLRTASCFLLEILSGISSSPSISFIQS</sequence>
<dbReference type="AlphaFoldDB" id="X1GAN8"/>
<reference evidence="2" key="1">
    <citation type="journal article" date="2014" name="Front. Microbiol.">
        <title>High frequency of phylogenetically diverse reductive dehalogenase-homologous genes in deep subseafloor sedimentary metagenomes.</title>
        <authorList>
            <person name="Kawai M."/>
            <person name="Futagami T."/>
            <person name="Toyoda A."/>
            <person name="Takaki Y."/>
            <person name="Nishi S."/>
            <person name="Hori S."/>
            <person name="Arai W."/>
            <person name="Tsubouchi T."/>
            <person name="Morono Y."/>
            <person name="Uchiyama I."/>
            <person name="Ito T."/>
            <person name="Fujiyama A."/>
            <person name="Inagaki F."/>
            <person name="Takami H."/>
        </authorList>
    </citation>
    <scope>NUCLEOTIDE SEQUENCE</scope>
    <source>
        <strain evidence="2">Expedition CK06-06</strain>
    </source>
</reference>
<dbReference type="SUPFAM" id="SSF47802">
    <property type="entry name" value="DNA polymerase beta, N-terminal domain-like"/>
    <property type="match status" value="1"/>
</dbReference>
<dbReference type="Gene3D" id="1.10.150.110">
    <property type="entry name" value="DNA polymerase beta, N-terminal domain-like"/>
    <property type="match status" value="1"/>
</dbReference>
<dbReference type="InterPro" id="IPR027421">
    <property type="entry name" value="DNA_pol_lamdba_lyase_dom_sf"/>
</dbReference>
<organism evidence="2">
    <name type="scientific">marine sediment metagenome</name>
    <dbReference type="NCBI Taxonomy" id="412755"/>
    <lineage>
        <taxon>unclassified sequences</taxon>
        <taxon>metagenomes</taxon>
        <taxon>ecological metagenomes</taxon>
    </lineage>
</organism>